<evidence type="ECO:0000313" key="4">
    <source>
        <dbReference type="EMBL" id="RNA29926.1"/>
    </source>
</evidence>
<keyword evidence="1" id="KW-0862">Zinc</keyword>
<keyword evidence="1" id="KW-0863">Zinc-finger</keyword>
<feature type="compositionally biased region" description="Basic residues" evidence="2">
    <location>
        <begin position="231"/>
        <end position="244"/>
    </location>
</feature>
<protein>
    <recommendedName>
        <fullName evidence="3">SWIM-type domain-containing protein</fullName>
    </recommendedName>
</protein>
<dbReference type="AlphaFoldDB" id="A0A3M7S299"/>
<reference evidence="4 5" key="1">
    <citation type="journal article" date="2018" name="Sci. Rep.">
        <title>Genomic signatures of local adaptation to the degree of environmental predictability in rotifers.</title>
        <authorList>
            <person name="Franch-Gras L."/>
            <person name="Hahn C."/>
            <person name="Garcia-Roger E.M."/>
            <person name="Carmona M.J."/>
            <person name="Serra M."/>
            <person name="Gomez A."/>
        </authorList>
    </citation>
    <scope>NUCLEOTIDE SEQUENCE [LARGE SCALE GENOMIC DNA]</scope>
    <source>
        <strain evidence="4">HYR1</strain>
    </source>
</reference>
<dbReference type="Proteomes" id="UP000276133">
    <property type="component" value="Unassembled WGS sequence"/>
</dbReference>
<accession>A0A3M7S299</accession>
<dbReference type="Pfam" id="PF04434">
    <property type="entry name" value="SWIM"/>
    <property type="match status" value="1"/>
</dbReference>
<keyword evidence="1" id="KW-0479">Metal-binding</keyword>
<feature type="region of interest" description="Disordered" evidence="2">
    <location>
        <begin position="215"/>
        <end position="252"/>
    </location>
</feature>
<dbReference type="GO" id="GO:0008270">
    <property type="term" value="F:zinc ion binding"/>
    <property type="evidence" value="ECO:0007669"/>
    <property type="project" value="UniProtKB-KW"/>
</dbReference>
<organism evidence="4 5">
    <name type="scientific">Brachionus plicatilis</name>
    <name type="common">Marine rotifer</name>
    <name type="synonym">Brachionus muelleri</name>
    <dbReference type="NCBI Taxonomy" id="10195"/>
    <lineage>
        <taxon>Eukaryota</taxon>
        <taxon>Metazoa</taxon>
        <taxon>Spiralia</taxon>
        <taxon>Gnathifera</taxon>
        <taxon>Rotifera</taxon>
        <taxon>Eurotatoria</taxon>
        <taxon>Monogononta</taxon>
        <taxon>Pseudotrocha</taxon>
        <taxon>Ploima</taxon>
        <taxon>Brachionidae</taxon>
        <taxon>Brachionus</taxon>
    </lineage>
</organism>
<evidence type="ECO:0000259" key="3">
    <source>
        <dbReference type="PROSITE" id="PS50966"/>
    </source>
</evidence>
<proteinExistence type="predicted"/>
<dbReference type="PROSITE" id="PS50966">
    <property type="entry name" value="ZF_SWIM"/>
    <property type="match status" value="1"/>
</dbReference>
<evidence type="ECO:0000256" key="2">
    <source>
        <dbReference type="SAM" id="MobiDB-lite"/>
    </source>
</evidence>
<evidence type="ECO:0000256" key="1">
    <source>
        <dbReference type="PROSITE-ProRule" id="PRU00325"/>
    </source>
</evidence>
<feature type="compositionally biased region" description="Low complexity" evidence="2">
    <location>
        <begin position="215"/>
        <end position="230"/>
    </location>
</feature>
<sequence>MSSEIETEWFYHQSGLETYISPFALNRTETDITGRHIVVRPNRKYKLSTSFNYFHMTDRLKLFGVNDCTIGQYLCSNVKLDGNQKFELSLIEQWDNTIKKVQEGMLHFVAFFNFFATLKSYNTGKETTFLLSLSILLTVKLKRLESGIALPKTLKPAEFLENLDKHVFSTWSFQRNDIRPDQKIFSKEPNVSIDYFKRTFAWELLGLKRKQSERINNNSSVNNNSSFNNNTRRRRQKKRGRPPKRPLEQQEPSNAQINELVPNVFDKDRCKKFLQLVNKCEWDNFQQFFETFQELRIVQLNQDNWKLSTCTCPSWFKHYMCKHIIGIAYRERLFDEFPKES</sequence>
<dbReference type="InterPro" id="IPR007527">
    <property type="entry name" value="Znf_SWIM"/>
</dbReference>
<comment type="caution">
    <text evidence="4">The sequence shown here is derived from an EMBL/GenBank/DDBJ whole genome shotgun (WGS) entry which is preliminary data.</text>
</comment>
<gene>
    <name evidence="4" type="ORF">BpHYR1_046700</name>
</gene>
<evidence type="ECO:0000313" key="5">
    <source>
        <dbReference type="Proteomes" id="UP000276133"/>
    </source>
</evidence>
<name>A0A3M7S299_BRAPC</name>
<feature type="domain" description="SWIM-type" evidence="3">
    <location>
        <begin position="296"/>
        <end position="332"/>
    </location>
</feature>
<dbReference type="EMBL" id="REGN01002151">
    <property type="protein sequence ID" value="RNA29926.1"/>
    <property type="molecule type" value="Genomic_DNA"/>
</dbReference>
<keyword evidence="5" id="KW-1185">Reference proteome</keyword>